<reference evidence="1" key="1">
    <citation type="submission" date="2021-01" db="EMBL/GenBank/DDBJ databases">
        <authorList>
            <person name="Corre E."/>
            <person name="Pelletier E."/>
            <person name="Niang G."/>
            <person name="Scheremetjew M."/>
            <person name="Finn R."/>
            <person name="Kale V."/>
            <person name="Holt S."/>
            <person name="Cochrane G."/>
            <person name="Meng A."/>
            <person name="Brown T."/>
            <person name="Cohen L."/>
        </authorList>
    </citation>
    <scope>NUCLEOTIDE SEQUENCE</scope>
    <source>
        <strain evidence="1">CCMP3303</strain>
    </source>
</reference>
<organism evidence="1">
    <name type="scientific">Minutocellus polymorphus</name>
    <dbReference type="NCBI Taxonomy" id="265543"/>
    <lineage>
        <taxon>Eukaryota</taxon>
        <taxon>Sar</taxon>
        <taxon>Stramenopiles</taxon>
        <taxon>Ochrophyta</taxon>
        <taxon>Bacillariophyta</taxon>
        <taxon>Mediophyceae</taxon>
        <taxon>Cymatosirophycidae</taxon>
        <taxon>Cymatosirales</taxon>
        <taxon>Cymatosiraceae</taxon>
        <taxon>Minutocellus</taxon>
    </lineage>
</organism>
<dbReference type="AlphaFoldDB" id="A0A7S0APW5"/>
<sequence length="299" mass="33245">MNYERYPWLRCVGTSDAAHLRDQAEEKIQAARKQYLSTGAVTFPEFVSPTALSSILKDCAAAEDEAFTTDDKHTPHQLPVDPIFQPPDSVRNLQMRTQVASIAYDELPKESELVKLYRNPKLLALVSAITGRGDGSSEQIYLSEDSLGACSVNVFRASYAHSFHFDESEFSTTIMIREANLDGSGLFQYTPPLRETRDDLVLEAVGQTIRMYCAEEEGYTDLAFPEGVDKACCECPPLHTLEFRPGTLSIFSGSKSLHRVTEVQGSVSRLTAVLTFSKTPGFRNSKAVQEMFWGRSTCT</sequence>
<evidence type="ECO:0000313" key="1">
    <source>
        <dbReference type="EMBL" id="CAD8371144.1"/>
    </source>
</evidence>
<accession>A0A7S0APW5</accession>
<name>A0A7S0APW5_9STRA</name>
<proteinExistence type="predicted"/>
<evidence type="ECO:0008006" key="2">
    <source>
        <dbReference type="Google" id="ProtNLM"/>
    </source>
</evidence>
<protein>
    <recommendedName>
        <fullName evidence="2">Fe2OG dioxygenase domain-containing protein</fullName>
    </recommendedName>
</protein>
<gene>
    <name evidence="1" type="ORF">MPOL1434_LOCUS6307</name>
</gene>
<dbReference type="EMBL" id="HBEJ01010762">
    <property type="protein sequence ID" value="CAD8371144.1"/>
    <property type="molecule type" value="Transcribed_RNA"/>
</dbReference>
<dbReference type="SUPFAM" id="SSF51197">
    <property type="entry name" value="Clavaminate synthase-like"/>
    <property type="match status" value="1"/>
</dbReference>